<protein>
    <submittedName>
        <fullName evidence="2">Uncharacterized protein</fullName>
    </submittedName>
</protein>
<evidence type="ECO:0000313" key="3">
    <source>
        <dbReference type="Proteomes" id="UP000076532"/>
    </source>
</evidence>
<evidence type="ECO:0000313" key="2">
    <source>
        <dbReference type="EMBL" id="KZP34509.1"/>
    </source>
</evidence>
<keyword evidence="1" id="KW-0175">Coiled coil</keyword>
<reference evidence="2 3" key="1">
    <citation type="journal article" date="2016" name="Mol. Biol. Evol.">
        <title>Comparative Genomics of Early-Diverging Mushroom-Forming Fungi Provides Insights into the Origins of Lignocellulose Decay Capabilities.</title>
        <authorList>
            <person name="Nagy L.G."/>
            <person name="Riley R."/>
            <person name="Tritt A."/>
            <person name="Adam C."/>
            <person name="Daum C."/>
            <person name="Floudas D."/>
            <person name="Sun H."/>
            <person name="Yadav J.S."/>
            <person name="Pangilinan J."/>
            <person name="Larsson K.H."/>
            <person name="Matsuura K."/>
            <person name="Barry K."/>
            <person name="Labutti K."/>
            <person name="Kuo R."/>
            <person name="Ohm R.A."/>
            <person name="Bhattacharya S.S."/>
            <person name="Shirouzu T."/>
            <person name="Yoshinaga Y."/>
            <person name="Martin F.M."/>
            <person name="Grigoriev I.V."/>
            <person name="Hibbett D.S."/>
        </authorList>
    </citation>
    <scope>NUCLEOTIDE SEQUENCE [LARGE SCALE GENOMIC DNA]</scope>
    <source>
        <strain evidence="2 3">CBS 109695</strain>
    </source>
</reference>
<evidence type="ECO:0000256" key="1">
    <source>
        <dbReference type="SAM" id="Coils"/>
    </source>
</evidence>
<feature type="coiled-coil region" evidence="1">
    <location>
        <begin position="119"/>
        <end position="216"/>
    </location>
</feature>
<proteinExistence type="predicted"/>
<name>A0A166X7W1_9AGAM</name>
<keyword evidence="3" id="KW-1185">Reference proteome</keyword>
<dbReference type="EMBL" id="KV417480">
    <property type="protein sequence ID" value="KZP34509.1"/>
    <property type="molecule type" value="Genomic_DNA"/>
</dbReference>
<accession>A0A166X7W1</accession>
<dbReference type="AlphaFoldDB" id="A0A166X7W1"/>
<dbReference type="Gene3D" id="1.10.287.2610">
    <property type="match status" value="1"/>
</dbReference>
<sequence length="337" mass="37940">MSGTLSDTSGLRNLPQDNIILSTLNATDLTDNTLITRDICKPGETISALIRPVDSFNPSDIQTFSNPLRGKLVTLKQTNDAYRVFTADLASGLAERITRLEEDAKQRDAGFERLVGQLVESARGEVQEAVDKAQEAVKKVQEAVDKAQEAEKKVRELTLIVEQQMGKMEDIEKRLKGKDDEAAELKDQYDDMKNQHDTTQRELDGMKERLLDLQATSDDTVDWMSGNDTILLDRIRLRNLITLAQSRLATAAQLSDRNSVQQTSDAWRQRICYNDLSIDDRLALVHSLLPNLTLSDIHLRLVVAHLSDLRNRGNAVAHALTRDRRVYQGATERMFDL</sequence>
<dbReference type="Proteomes" id="UP000076532">
    <property type="component" value="Unassembled WGS sequence"/>
</dbReference>
<gene>
    <name evidence="2" type="ORF">FIBSPDRAFT_924015</name>
</gene>
<organism evidence="2 3">
    <name type="scientific">Athelia psychrophila</name>
    <dbReference type="NCBI Taxonomy" id="1759441"/>
    <lineage>
        <taxon>Eukaryota</taxon>
        <taxon>Fungi</taxon>
        <taxon>Dikarya</taxon>
        <taxon>Basidiomycota</taxon>
        <taxon>Agaricomycotina</taxon>
        <taxon>Agaricomycetes</taxon>
        <taxon>Agaricomycetidae</taxon>
        <taxon>Atheliales</taxon>
        <taxon>Atheliaceae</taxon>
        <taxon>Athelia</taxon>
    </lineage>
</organism>